<dbReference type="InterPro" id="IPR018022">
    <property type="entry name" value="IPT"/>
</dbReference>
<evidence type="ECO:0000256" key="13">
    <source>
        <dbReference type="RuleBase" id="RU003785"/>
    </source>
</evidence>
<evidence type="ECO:0000256" key="12">
    <source>
        <dbReference type="RuleBase" id="RU003784"/>
    </source>
</evidence>
<dbReference type="NCBIfam" id="TIGR00174">
    <property type="entry name" value="miaA"/>
    <property type="match status" value="1"/>
</dbReference>
<feature type="binding site" evidence="10">
    <location>
        <begin position="18"/>
        <end position="25"/>
    </location>
    <ligand>
        <name>ATP</name>
        <dbReference type="ChEBI" id="CHEBI:30616"/>
    </ligand>
</feature>
<keyword evidence="5 10" id="KW-0819">tRNA processing</keyword>
<accession>A0A9E2NXZ0</accession>
<evidence type="ECO:0000256" key="4">
    <source>
        <dbReference type="ARBA" id="ARBA00022679"/>
    </source>
</evidence>
<evidence type="ECO:0000256" key="7">
    <source>
        <dbReference type="ARBA" id="ARBA00022840"/>
    </source>
</evidence>
<evidence type="ECO:0000256" key="6">
    <source>
        <dbReference type="ARBA" id="ARBA00022741"/>
    </source>
</evidence>
<evidence type="ECO:0000256" key="8">
    <source>
        <dbReference type="ARBA" id="ARBA00022842"/>
    </source>
</evidence>
<dbReference type="SUPFAM" id="SSF52540">
    <property type="entry name" value="P-loop containing nucleoside triphosphate hydrolases"/>
    <property type="match status" value="2"/>
</dbReference>
<evidence type="ECO:0000256" key="3">
    <source>
        <dbReference type="ARBA" id="ARBA00005842"/>
    </source>
</evidence>
<dbReference type="PANTHER" id="PTHR11088">
    <property type="entry name" value="TRNA DIMETHYLALLYLTRANSFERASE"/>
    <property type="match status" value="1"/>
</dbReference>
<protein>
    <recommendedName>
        <fullName evidence="10">tRNA dimethylallyltransferase</fullName>
        <ecNumber evidence="10">2.5.1.75</ecNumber>
    </recommendedName>
    <alternativeName>
        <fullName evidence="10">Dimethylallyl diphosphate:tRNA dimethylallyltransferase</fullName>
        <shortName evidence="10">DMAPP:tRNA dimethylallyltransferase</shortName>
        <shortName evidence="10">DMATase</shortName>
    </alternativeName>
    <alternativeName>
        <fullName evidence="10">Isopentenyl-diphosphate:tRNA isopentenyltransferase</fullName>
        <shortName evidence="10">IPP transferase</shortName>
        <shortName evidence="10">IPPT</shortName>
        <shortName evidence="10">IPTase</shortName>
    </alternativeName>
</protein>
<dbReference type="GO" id="GO:0052381">
    <property type="term" value="F:tRNA dimethylallyltransferase activity"/>
    <property type="evidence" value="ECO:0007669"/>
    <property type="project" value="UniProtKB-UniRule"/>
</dbReference>
<keyword evidence="6 10" id="KW-0547">Nucleotide-binding</keyword>
<dbReference type="Gene3D" id="3.40.50.300">
    <property type="entry name" value="P-loop containing nucleotide triphosphate hydrolases"/>
    <property type="match status" value="1"/>
</dbReference>
<feature type="region of interest" description="Interaction with substrate tRNA" evidence="10">
    <location>
        <begin position="50"/>
        <end position="53"/>
    </location>
</feature>
<reference evidence="14" key="2">
    <citation type="submission" date="2021-04" db="EMBL/GenBank/DDBJ databases">
        <authorList>
            <person name="Gilroy R."/>
        </authorList>
    </citation>
    <scope>NUCLEOTIDE SEQUENCE</scope>
    <source>
        <strain evidence="14">Gambia15-2214</strain>
    </source>
</reference>
<feature type="site" description="Interaction with substrate tRNA" evidence="10">
    <location>
        <position position="138"/>
    </location>
</feature>
<dbReference type="HAMAP" id="MF_00185">
    <property type="entry name" value="IPP_trans"/>
    <property type="match status" value="1"/>
</dbReference>
<keyword evidence="7 10" id="KW-0067">ATP-binding</keyword>
<keyword evidence="8 10" id="KW-0460">Magnesium</keyword>
<comment type="cofactor">
    <cofactor evidence="1 10">
        <name>Mg(2+)</name>
        <dbReference type="ChEBI" id="CHEBI:18420"/>
    </cofactor>
</comment>
<comment type="subunit">
    <text evidence="10">Monomer.</text>
</comment>
<dbReference type="Proteomes" id="UP000823914">
    <property type="component" value="Unassembled WGS sequence"/>
</dbReference>
<organism evidence="14 15">
    <name type="scientific">Candidatus Treponema excrementipullorum</name>
    <dbReference type="NCBI Taxonomy" id="2838768"/>
    <lineage>
        <taxon>Bacteria</taxon>
        <taxon>Pseudomonadati</taxon>
        <taxon>Spirochaetota</taxon>
        <taxon>Spirochaetia</taxon>
        <taxon>Spirochaetales</taxon>
        <taxon>Treponemataceae</taxon>
        <taxon>Treponema</taxon>
    </lineage>
</organism>
<dbReference type="Pfam" id="PF01715">
    <property type="entry name" value="IPPT"/>
    <property type="match status" value="1"/>
</dbReference>
<name>A0A9E2NXZ0_9SPIR</name>
<sequence length="329" mass="36874">MSNEYKRTGALPVLVVFAPTASGKTALGVELFGKDSPSPFAGKGEIISADSMQVYKGMDIGTAKPDSHTLEQVPHHLIDVQTPDVPFSVGEFVRQGDVLCQEIYQRNKVPVVLGGTGFYIRNFLVGLPPTPQADEALRHHLKDRLATEGAGVLYRELETLDPVTAAIIHPNDEYRIVRALEVCIASGKPRSSFMLSPQFREGFDFCVIILQRDREELYNRIAQRVDIMFDQGLAAEVENLIAAGYTPEDPGMQAIGYREFFAPEVALLRGEERLNRIKELITKNSRHYAKRQYTYMKGIPRAAYFHPDDMTGIQNFITPFMQKYVGMNT</sequence>
<evidence type="ECO:0000256" key="10">
    <source>
        <dbReference type="HAMAP-Rule" id="MF_00185"/>
    </source>
</evidence>
<dbReference type="InterPro" id="IPR027417">
    <property type="entry name" value="P-loop_NTPase"/>
</dbReference>
<reference evidence="14" key="1">
    <citation type="journal article" date="2021" name="PeerJ">
        <title>Extensive microbial diversity within the chicken gut microbiome revealed by metagenomics and culture.</title>
        <authorList>
            <person name="Gilroy R."/>
            <person name="Ravi A."/>
            <person name="Getino M."/>
            <person name="Pursley I."/>
            <person name="Horton D.L."/>
            <person name="Alikhan N.F."/>
            <person name="Baker D."/>
            <person name="Gharbi K."/>
            <person name="Hall N."/>
            <person name="Watson M."/>
            <person name="Adriaenssens E.M."/>
            <person name="Foster-Nyarko E."/>
            <person name="Jarju S."/>
            <person name="Secka A."/>
            <person name="Antonio M."/>
            <person name="Oren A."/>
            <person name="Chaudhuri R.R."/>
            <person name="La Ragione R."/>
            <person name="Hildebrand F."/>
            <person name="Pallen M.J."/>
        </authorList>
    </citation>
    <scope>NUCLEOTIDE SEQUENCE</scope>
    <source>
        <strain evidence="14">Gambia15-2214</strain>
    </source>
</reference>
<dbReference type="InterPro" id="IPR039657">
    <property type="entry name" value="Dimethylallyltransferase"/>
</dbReference>
<evidence type="ECO:0000256" key="11">
    <source>
        <dbReference type="RuleBase" id="RU003783"/>
    </source>
</evidence>
<gene>
    <name evidence="10 14" type="primary">miaA</name>
    <name evidence="14" type="ORF">IAA16_00450</name>
</gene>
<proteinExistence type="inferred from homology"/>
<keyword evidence="4 10" id="KW-0808">Transferase</keyword>
<dbReference type="EC" id="2.5.1.75" evidence="10"/>
<comment type="caution">
    <text evidence="14">The sequence shown here is derived from an EMBL/GenBank/DDBJ whole genome shotgun (WGS) entry which is preliminary data.</text>
</comment>
<comment type="function">
    <text evidence="2 10 12">Catalyzes the transfer of a dimethylallyl group onto the adenine at position 37 in tRNAs that read codons beginning with uridine, leading to the formation of N6-(dimethylallyl)adenosine (i(6)A).</text>
</comment>
<comment type="catalytic activity">
    <reaction evidence="9 10 11">
        <text>adenosine(37) in tRNA + dimethylallyl diphosphate = N(6)-dimethylallyladenosine(37) in tRNA + diphosphate</text>
        <dbReference type="Rhea" id="RHEA:26482"/>
        <dbReference type="Rhea" id="RHEA-COMP:10162"/>
        <dbReference type="Rhea" id="RHEA-COMP:10375"/>
        <dbReference type="ChEBI" id="CHEBI:33019"/>
        <dbReference type="ChEBI" id="CHEBI:57623"/>
        <dbReference type="ChEBI" id="CHEBI:74411"/>
        <dbReference type="ChEBI" id="CHEBI:74415"/>
        <dbReference type="EC" id="2.5.1.75"/>
    </reaction>
</comment>
<comment type="similarity">
    <text evidence="3 10 13">Belongs to the IPP transferase family.</text>
</comment>
<feature type="binding site" evidence="10">
    <location>
        <begin position="20"/>
        <end position="25"/>
    </location>
    <ligand>
        <name>substrate</name>
    </ligand>
</feature>
<dbReference type="PANTHER" id="PTHR11088:SF60">
    <property type="entry name" value="TRNA DIMETHYLALLYLTRANSFERASE"/>
    <property type="match status" value="1"/>
</dbReference>
<evidence type="ECO:0000313" key="14">
    <source>
        <dbReference type="EMBL" id="MBU3849017.1"/>
    </source>
</evidence>
<evidence type="ECO:0000256" key="9">
    <source>
        <dbReference type="ARBA" id="ARBA00049563"/>
    </source>
</evidence>
<dbReference type="EMBL" id="JAHLFV010000010">
    <property type="protein sequence ID" value="MBU3849017.1"/>
    <property type="molecule type" value="Genomic_DNA"/>
</dbReference>
<dbReference type="AlphaFoldDB" id="A0A9E2NXZ0"/>
<evidence type="ECO:0000256" key="2">
    <source>
        <dbReference type="ARBA" id="ARBA00003213"/>
    </source>
</evidence>
<feature type="site" description="Interaction with substrate tRNA" evidence="10">
    <location>
        <position position="116"/>
    </location>
</feature>
<dbReference type="Gene3D" id="1.10.20.140">
    <property type="match status" value="1"/>
</dbReference>
<comment type="caution">
    <text evidence="10">Lacks conserved residue(s) required for the propagation of feature annotation.</text>
</comment>
<evidence type="ECO:0000256" key="1">
    <source>
        <dbReference type="ARBA" id="ARBA00001946"/>
    </source>
</evidence>
<evidence type="ECO:0000313" key="15">
    <source>
        <dbReference type="Proteomes" id="UP000823914"/>
    </source>
</evidence>
<dbReference type="GO" id="GO:0005524">
    <property type="term" value="F:ATP binding"/>
    <property type="evidence" value="ECO:0007669"/>
    <property type="project" value="UniProtKB-UniRule"/>
</dbReference>
<dbReference type="GO" id="GO:0006400">
    <property type="term" value="P:tRNA modification"/>
    <property type="evidence" value="ECO:0007669"/>
    <property type="project" value="TreeGrafter"/>
</dbReference>
<evidence type="ECO:0000256" key="5">
    <source>
        <dbReference type="ARBA" id="ARBA00022694"/>
    </source>
</evidence>